<dbReference type="Gene3D" id="3.90.550.50">
    <property type="match status" value="1"/>
</dbReference>
<evidence type="ECO:0000256" key="6">
    <source>
        <dbReference type="ARBA" id="ARBA00023136"/>
    </source>
</evidence>
<evidence type="ECO:0000313" key="7">
    <source>
        <dbReference type="EMBL" id="KAE8241082.1"/>
    </source>
</evidence>
<evidence type="ECO:0000256" key="4">
    <source>
        <dbReference type="ARBA" id="ARBA00022968"/>
    </source>
</evidence>
<dbReference type="GO" id="GO:0016020">
    <property type="term" value="C:membrane"/>
    <property type="evidence" value="ECO:0007669"/>
    <property type="project" value="UniProtKB-SubCell"/>
</dbReference>
<keyword evidence="3" id="KW-0812">Transmembrane</keyword>
<evidence type="ECO:0000256" key="1">
    <source>
        <dbReference type="ARBA" id="ARBA00004606"/>
    </source>
</evidence>
<evidence type="ECO:0008006" key="9">
    <source>
        <dbReference type="Google" id="ProtNLM"/>
    </source>
</evidence>
<evidence type="ECO:0000256" key="2">
    <source>
        <dbReference type="ARBA" id="ARBA00006462"/>
    </source>
</evidence>
<evidence type="ECO:0000313" key="8">
    <source>
        <dbReference type="Proteomes" id="UP000077521"/>
    </source>
</evidence>
<proteinExistence type="inferred from homology"/>
<keyword evidence="6" id="KW-0472">Membrane</keyword>
<dbReference type="AlphaFoldDB" id="A0A177TVK1"/>
<accession>A0A177TVK1</accession>
<keyword evidence="4" id="KW-0735">Signal-anchor</keyword>
<keyword evidence="5" id="KW-1133">Transmembrane helix</keyword>
<dbReference type="InterPro" id="IPR026050">
    <property type="entry name" value="C1GALT1/C1GALT1_chp1"/>
</dbReference>
<dbReference type="PANTHER" id="PTHR23033">
    <property type="entry name" value="BETA1,3-GALACTOSYLTRANSFERASE"/>
    <property type="match status" value="1"/>
</dbReference>
<protein>
    <recommendedName>
        <fullName evidence="9">Apple domain-containing protein</fullName>
    </recommendedName>
</protein>
<dbReference type="EMBL" id="LWDF02000974">
    <property type="protein sequence ID" value="KAE8241082.1"/>
    <property type="molecule type" value="Genomic_DNA"/>
</dbReference>
<comment type="caution">
    <text evidence="7">The sequence shown here is derived from an EMBL/GenBank/DDBJ whole genome shotgun (WGS) entry which is preliminary data.</text>
</comment>
<gene>
    <name evidence="7" type="ORF">A4X13_0g7568</name>
</gene>
<evidence type="ECO:0000256" key="5">
    <source>
        <dbReference type="ARBA" id="ARBA00022989"/>
    </source>
</evidence>
<sequence length="532" mass="59448">MSFGGRMLAASSEREQTAYIPLGTAQPREILIGEGSARKPTPKARSRQRLCLLCGGVFLFLAILSLFSDRAKPVTGPLQEFAVGTWDRFATGTSWLAGRPPEKGPFQGAGSIRPLASNMVHLIKSSSAQASDRLSWQVLWARPDIPNRLLYSDADMRLGSHDVYDALANFTSSSTFNASDEFQEYQSIHKHLANGEPVRKPSTGSKARQLDKWKLLPMLAHAWKTYPDLNWYVVSEDDTYMFWSTLLRWLPPDSSQLSFYGHDEKGGDGTFHFANVGAGLVLSRRIMKQTFGKDELFQTKWDSIIKKWSCGDCALADVLYHQPLMEQLRVLGGQELFLTEPIRRVIFSNKTLYAPVLSLHQNQPFDLQALRVFEEQVLPTLDEDDGVRYCDLLEHFAPASVAMNVQMHLKSLEEGKSLITSGLDTDIIKKDWYALETHNKVCGPDCAQSRHVPYDATFCSNLCEEDVLCLAWALTPKYCAISLGAFRLGAPTVNVTSGWKAGRIASLLHDKPCKDKKRRKAEPIAAPWGSLS</sequence>
<dbReference type="Proteomes" id="UP000077521">
    <property type="component" value="Unassembled WGS sequence"/>
</dbReference>
<reference evidence="7" key="1">
    <citation type="submission" date="2016-04" db="EMBL/GenBank/DDBJ databases">
        <authorList>
            <person name="Nguyen H.D."/>
            <person name="Samba Siva P."/>
            <person name="Cullis J."/>
            <person name="Levesque C.A."/>
            <person name="Hambleton S."/>
        </authorList>
    </citation>
    <scope>NUCLEOTIDE SEQUENCE</scope>
    <source>
        <strain evidence="7">DAOMC 236416</strain>
    </source>
</reference>
<comment type="subcellular location">
    <subcellularLocation>
        <location evidence="1">Membrane</location>
        <topology evidence="1">Single-pass type II membrane protein</topology>
    </subcellularLocation>
</comment>
<comment type="similarity">
    <text evidence="2">Belongs to the glycosyltransferase 31 family. Beta3-Gal-T subfamily.</text>
</comment>
<reference evidence="7" key="2">
    <citation type="journal article" date="2019" name="IMA Fungus">
        <title>Genome sequencing and comparison of five Tilletia species to identify candidate genes for the detection of regulated species infecting wheat.</title>
        <authorList>
            <person name="Nguyen H.D.T."/>
            <person name="Sultana T."/>
            <person name="Kesanakurti P."/>
            <person name="Hambleton S."/>
        </authorList>
    </citation>
    <scope>NUCLEOTIDE SEQUENCE</scope>
    <source>
        <strain evidence="7">DAOMC 236416</strain>
    </source>
</reference>
<organism evidence="7 8">
    <name type="scientific">Tilletia indica</name>
    <dbReference type="NCBI Taxonomy" id="43049"/>
    <lineage>
        <taxon>Eukaryota</taxon>
        <taxon>Fungi</taxon>
        <taxon>Dikarya</taxon>
        <taxon>Basidiomycota</taxon>
        <taxon>Ustilaginomycotina</taxon>
        <taxon>Exobasidiomycetes</taxon>
        <taxon>Tilletiales</taxon>
        <taxon>Tilletiaceae</taxon>
        <taxon>Tilletia</taxon>
    </lineage>
</organism>
<keyword evidence="8" id="KW-1185">Reference proteome</keyword>
<evidence type="ECO:0000256" key="3">
    <source>
        <dbReference type="ARBA" id="ARBA00022692"/>
    </source>
</evidence>
<dbReference type="PANTHER" id="PTHR23033:SF47">
    <property type="entry name" value="APPLE DOMAIN-CONTAINING PROTEIN-RELATED"/>
    <property type="match status" value="1"/>
</dbReference>
<name>A0A177TVK1_9BASI</name>